<feature type="compositionally biased region" description="Polar residues" evidence="1">
    <location>
        <begin position="775"/>
        <end position="801"/>
    </location>
</feature>
<dbReference type="Proteomes" id="UP000693946">
    <property type="component" value="Unassembled WGS sequence"/>
</dbReference>
<feature type="compositionally biased region" description="Basic and acidic residues" evidence="1">
    <location>
        <begin position="910"/>
        <end position="920"/>
    </location>
</feature>
<feature type="compositionally biased region" description="Low complexity" evidence="1">
    <location>
        <begin position="898"/>
        <end position="908"/>
    </location>
</feature>
<organism evidence="2 3">
    <name type="scientific">Solea senegalensis</name>
    <name type="common">Senegalese sole</name>
    <dbReference type="NCBI Taxonomy" id="28829"/>
    <lineage>
        <taxon>Eukaryota</taxon>
        <taxon>Metazoa</taxon>
        <taxon>Chordata</taxon>
        <taxon>Craniata</taxon>
        <taxon>Vertebrata</taxon>
        <taxon>Euteleostomi</taxon>
        <taxon>Actinopterygii</taxon>
        <taxon>Neopterygii</taxon>
        <taxon>Teleostei</taxon>
        <taxon>Neoteleostei</taxon>
        <taxon>Acanthomorphata</taxon>
        <taxon>Carangaria</taxon>
        <taxon>Pleuronectiformes</taxon>
        <taxon>Pleuronectoidei</taxon>
        <taxon>Soleidae</taxon>
        <taxon>Solea</taxon>
    </lineage>
</organism>
<dbReference type="EMBL" id="JAGKHQ010000447">
    <property type="protein sequence ID" value="KAG7468760.1"/>
    <property type="molecule type" value="Genomic_DNA"/>
</dbReference>
<comment type="caution">
    <text evidence="2">The sequence shown here is derived from an EMBL/GenBank/DDBJ whole genome shotgun (WGS) entry which is preliminary data.</text>
</comment>
<feature type="compositionally biased region" description="Acidic residues" evidence="1">
    <location>
        <begin position="862"/>
        <end position="872"/>
    </location>
</feature>
<feature type="region of interest" description="Disordered" evidence="1">
    <location>
        <begin position="38"/>
        <end position="190"/>
    </location>
</feature>
<reference evidence="2 3" key="1">
    <citation type="journal article" date="2021" name="Sci. Rep.">
        <title>Chromosome anchoring in Senegalese sole (Solea senegalensis) reveals sex-associated markers and genome rearrangements in flatfish.</title>
        <authorList>
            <person name="Guerrero-Cozar I."/>
            <person name="Gomez-Garrido J."/>
            <person name="Berbel C."/>
            <person name="Martinez-Blanch J.F."/>
            <person name="Alioto T."/>
            <person name="Claros M.G."/>
            <person name="Gagnaire P.A."/>
            <person name="Manchado M."/>
        </authorList>
    </citation>
    <scope>NUCLEOTIDE SEQUENCE [LARGE SCALE GENOMIC DNA]</scope>
    <source>
        <strain evidence="2">Sse05_10M</strain>
    </source>
</reference>
<dbReference type="AlphaFoldDB" id="A0AAV6PKQ6"/>
<dbReference type="PANTHER" id="PTHR33480:SF5">
    <property type="entry name" value="SI:DKEY-51D8.9"/>
    <property type="match status" value="1"/>
</dbReference>
<accession>A0AAV6PKQ6</accession>
<protein>
    <submittedName>
        <fullName evidence="2">Nucleoporin p54 isoform X1</fullName>
    </submittedName>
</protein>
<keyword evidence="3" id="KW-1185">Reference proteome</keyword>
<dbReference type="PANTHER" id="PTHR33480">
    <property type="entry name" value="SET DOMAIN-CONTAINING PROTEIN-RELATED"/>
    <property type="match status" value="1"/>
</dbReference>
<evidence type="ECO:0000313" key="3">
    <source>
        <dbReference type="Proteomes" id="UP000693946"/>
    </source>
</evidence>
<evidence type="ECO:0000313" key="2">
    <source>
        <dbReference type="EMBL" id="KAG7468760.1"/>
    </source>
</evidence>
<feature type="compositionally biased region" description="Basic and acidic residues" evidence="1">
    <location>
        <begin position="103"/>
        <end position="113"/>
    </location>
</feature>
<sequence length="998" mass="115113">MEFRSVDRLGRRLWRLTIHHQECERDFFQSLSLQLVSSPDMSSEGSDVDCYVRDPDYDPKYYESTPSDVVENVDTDFDTDEPKSTSTILAEEDQGGDQDDDPDFNKEEDQKEGQEEDQDDGCEEDQDEDQEEDQKDDQDDDWEEGQDDDQEEAHEEDQDGDHEEDQDDDHEEDQDDDDQEEDPLKGKFTIRKKKNLRTYVKGQNKKTKTTNTEVSVNVTVKTCTKRKDNKRSWDKKHYCLYCHQPNNKMARHLQRKHMEVKDVAHAFSFASKSPQRKVLLEQIRRKGDFKHNVRVLAEGKGQIVTVKQPSHKTSAWHYLPCKFCYGMFSRTDLWRHQGSCKFKTSSETDNKRKTRGAVQSVSARLLPIMASSSGCQAIINKMRQDDVSFHIRGDSLICNYGESLYAKHGRVKSKHNYISQRMRELGRFMLTAKAMDSTVRTLEDICVPKKFLLVVNAAKKLTEFSPSKNEYGKPSTAVRVGFCLKGAVEVLIGQSLMNDDDLAEKKAKKFLELLEKNWKTHVAVSAHQSMQEKRWNKPDDIPLTKNVMALRDHLRMVEDKARAELEQQLSLTAYKVLNESILAQLIVFNKRREGEASRLTLEAYKKVNTNPINEDIYSTLSPLEKELSKQLTRIEVRGKRGKKVPVFFTHRMMESIQVLLKWRDEAGVPTENPYLFARAGVLTNIRGCDCLRKYAEESKAENPELLRSTKLRKQVATLCQLLDLDEQELEQVARFMGHDIRVHRDFYRQTDKTFQIAKISKLLFAMEQGSSTLTGRNFNTLHPSVSGESPTPTQSHVTSPIETDEEDEDKGRDLCSPAPCSEDDDENLSFSQKPSQKKRKKSVKARDKSSNLISKKRHAPCTEDDDDDDDQGPELFHPRKRPTPCSGLGLDGHTDNYQSPTSSHTQSPSKKKENTKQMKETELHKVVRRAWSEAEKTAVRKHLLNFIEKRRVPGKEACMRCKEKENILEQRSWKDIKNFVYNTIVTARKAALRQLQFS</sequence>
<name>A0AAV6PKQ6_SOLSE</name>
<evidence type="ECO:0000256" key="1">
    <source>
        <dbReference type="SAM" id="MobiDB-lite"/>
    </source>
</evidence>
<feature type="region of interest" description="Disordered" evidence="1">
    <location>
        <begin position="775"/>
        <end position="920"/>
    </location>
</feature>
<feature type="compositionally biased region" description="Acidic residues" evidence="1">
    <location>
        <begin position="90"/>
        <end position="102"/>
    </location>
</feature>
<feature type="compositionally biased region" description="Basic and acidic residues" evidence="1">
    <location>
        <begin position="50"/>
        <end position="61"/>
    </location>
</feature>
<feature type="compositionally biased region" description="Acidic residues" evidence="1">
    <location>
        <begin position="114"/>
        <end position="181"/>
    </location>
</feature>
<proteinExistence type="predicted"/>
<gene>
    <name evidence="2" type="ORF">JOB18_044559</name>
</gene>